<feature type="transmembrane region" description="Helical" evidence="5">
    <location>
        <begin position="439"/>
        <end position="461"/>
    </location>
</feature>
<feature type="transmembrane region" description="Helical" evidence="5">
    <location>
        <begin position="351"/>
        <end position="372"/>
    </location>
</feature>
<dbReference type="GO" id="GO:0016020">
    <property type="term" value="C:membrane"/>
    <property type="evidence" value="ECO:0007669"/>
    <property type="project" value="UniProtKB-SubCell"/>
</dbReference>
<feature type="transmembrane region" description="Helical" evidence="5">
    <location>
        <begin position="235"/>
        <end position="258"/>
    </location>
</feature>
<dbReference type="Proteomes" id="UP000594454">
    <property type="component" value="Chromosome 2"/>
</dbReference>
<reference evidence="7 8" key="1">
    <citation type="submission" date="2020-11" db="EMBL/GenBank/DDBJ databases">
        <authorList>
            <person name="Wallbank WR R."/>
            <person name="Pardo Diaz C."/>
            <person name="Kozak K."/>
            <person name="Martin S."/>
            <person name="Jiggins C."/>
            <person name="Moest M."/>
            <person name="Warren A I."/>
            <person name="Generalovic N T."/>
            <person name="Byers J.R.P. K."/>
            <person name="Montejo-Kovacevich G."/>
            <person name="Yen C E."/>
        </authorList>
    </citation>
    <scope>NUCLEOTIDE SEQUENCE [LARGE SCALE GENOMIC DNA]</scope>
</reference>
<dbReference type="OrthoDB" id="2261376at2759"/>
<feature type="transmembrane region" description="Helical" evidence="5">
    <location>
        <begin position="384"/>
        <end position="404"/>
    </location>
</feature>
<dbReference type="SUPFAM" id="SSF103473">
    <property type="entry name" value="MFS general substrate transporter"/>
    <property type="match status" value="1"/>
</dbReference>
<evidence type="ECO:0000313" key="7">
    <source>
        <dbReference type="EMBL" id="CAD7081490.1"/>
    </source>
</evidence>
<accession>A0A7R8UIW7</accession>
<protein>
    <recommendedName>
        <fullName evidence="6">Major facilitator superfamily (MFS) profile domain-containing protein</fullName>
    </recommendedName>
</protein>
<dbReference type="FunCoup" id="A0A7R8UIW7">
    <property type="interactions" value="5"/>
</dbReference>
<evidence type="ECO:0000256" key="5">
    <source>
        <dbReference type="SAM" id="Phobius"/>
    </source>
</evidence>
<dbReference type="PROSITE" id="PS50850">
    <property type="entry name" value="MFS"/>
    <property type="match status" value="1"/>
</dbReference>
<proteinExistence type="predicted"/>
<keyword evidence="2 5" id="KW-0812">Transmembrane</keyword>
<dbReference type="PROSITE" id="PS00216">
    <property type="entry name" value="SUGAR_TRANSPORT_1"/>
    <property type="match status" value="1"/>
</dbReference>
<evidence type="ECO:0000256" key="4">
    <source>
        <dbReference type="ARBA" id="ARBA00023136"/>
    </source>
</evidence>
<evidence type="ECO:0000313" key="8">
    <source>
        <dbReference type="Proteomes" id="UP000594454"/>
    </source>
</evidence>
<dbReference type="InterPro" id="IPR011701">
    <property type="entry name" value="MFS"/>
</dbReference>
<dbReference type="OMA" id="AFKNFKW"/>
<comment type="subcellular location">
    <subcellularLocation>
        <location evidence="1">Membrane</location>
        <topology evidence="1">Multi-pass membrane protein</topology>
    </subcellularLocation>
</comment>
<sequence>MKKKIHDLDSVLSEIGQFGGFQILTCAFLCIPIFLAAFRSLSYIFTASSVEHRCHINECDLDNNTHYAFLPSWLNNSIPYENGIPAKCSRYKSRGFTSDFENDTSHVCMDDLFDQSTIESCDEFVFKDDRKTIATEFNLLCSHNGWKLALVGTLNSFGQLIGVPLGGYVSDRYGRRTTLALAGTLSALMGIIRSFSVDYIMFAIFESLDAAVGIVLFPTCMVLAMEMVGPEKRVLASIILTLFIPLGNASMGVVAIYVTDWRSLLRILTIPGLVHIFYFWFINESVRWLLVQSRYEEATTALNRAAKLNKTNLSEASLKDLYADNELVKTTSKQSSCESYPIRDIFKSPKLLWRIANCCFCFITNTLVYYGLSLNSVTLAGDKHMNFIFACLVELPGFLISYIVMSKLGRRPSQSGSLIISGVACFLSCFATQRQPWLAFLLFLIGKFAIGVSFTVLYIYVSELFPTNLRQSLLSFCSMFGRIGSMVAPQTPLIAQYVPSLPLILFGTFAVTSGLLVLRFPETLDTKLPTTIVDAENVGEKKLEKPDGANS</sequence>
<organism evidence="7 8">
    <name type="scientific">Hermetia illucens</name>
    <name type="common">Black soldier fly</name>
    <dbReference type="NCBI Taxonomy" id="343691"/>
    <lineage>
        <taxon>Eukaryota</taxon>
        <taxon>Metazoa</taxon>
        <taxon>Ecdysozoa</taxon>
        <taxon>Arthropoda</taxon>
        <taxon>Hexapoda</taxon>
        <taxon>Insecta</taxon>
        <taxon>Pterygota</taxon>
        <taxon>Neoptera</taxon>
        <taxon>Endopterygota</taxon>
        <taxon>Diptera</taxon>
        <taxon>Brachycera</taxon>
        <taxon>Stratiomyomorpha</taxon>
        <taxon>Stratiomyidae</taxon>
        <taxon>Hermetiinae</taxon>
        <taxon>Hermetia</taxon>
    </lineage>
</organism>
<dbReference type="AlphaFoldDB" id="A0A7R8UIW7"/>
<keyword evidence="3 5" id="KW-1133">Transmembrane helix</keyword>
<feature type="transmembrane region" description="Helical" evidence="5">
    <location>
        <begin position="20"/>
        <end position="38"/>
    </location>
</feature>
<keyword evidence="4 5" id="KW-0472">Membrane</keyword>
<feature type="transmembrane region" description="Helical" evidence="5">
    <location>
        <begin position="179"/>
        <end position="204"/>
    </location>
</feature>
<dbReference type="CDD" id="cd17317">
    <property type="entry name" value="MFS_SLC22"/>
    <property type="match status" value="1"/>
</dbReference>
<dbReference type="GO" id="GO:0022857">
    <property type="term" value="F:transmembrane transporter activity"/>
    <property type="evidence" value="ECO:0007669"/>
    <property type="project" value="InterPro"/>
</dbReference>
<dbReference type="EMBL" id="LR899010">
    <property type="protein sequence ID" value="CAD7081490.1"/>
    <property type="molecule type" value="Genomic_DNA"/>
</dbReference>
<feature type="transmembrane region" description="Helical" evidence="5">
    <location>
        <begin position="497"/>
        <end position="518"/>
    </location>
</feature>
<evidence type="ECO:0000256" key="3">
    <source>
        <dbReference type="ARBA" id="ARBA00022989"/>
    </source>
</evidence>
<evidence type="ECO:0000256" key="2">
    <source>
        <dbReference type="ARBA" id="ARBA00022692"/>
    </source>
</evidence>
<dbReference type="InterPro" id="IPR020846">
    <property type="entry name" value="MFS_dom"/>
</dbReference>
<keyword evidence="8" id="KW-1185">Reference proteome</keyword>
<dbReference type="InterPro" id="IPR005829">
    <property type="entry name" value="Sugar_transporter_CS"/>
</dbReference>
<dbReference type="InParanoid" id="A0A7R8UIW7"/>
<feature type="transmembrane region" description="Helical" evidence="5">
    <location>
        <begin position="416"/>
        <end position="433"/>
    </location>
</feature>
<gene>
    <name evidence="7" type="ORF">HERILL_LOCUS4591</name>
</gene>
<dbReference type="PANTHER" id="PTHR24064">
    <property type="entry name" value="SOLUTE CARRIER FAMILY 22 MEMBER"/>
    <property type="match status" value="1"/>
</dbReference>
<dbReference type="Pfam" id="PF07690">
    <property type="entry name" value="MFS_1"/>
    <property type="match status" value="1"/>
</dbReference>
<name>A0A7R8UIW7_HERIL</name>
<feature type="transmembrane region" description="Helical" evidence="5">
    <location>
        <begin position="210"/>
        <end position="228"/>
    </location>
</feature>
<evidence type="ECO:0000259" key="6">
    <source>
        <dbReference type="PROSITE" id="PS50850"/>
    </source>
</evidence>
<evidence type="ECO:0000256" key="1">
    <source>
        <dbReference type="ARBA" id="ARBA00004141"/>
    </source>
</evidence>
<dbReference type="Gene3D" id="1.20.1250.20">
    <property type="entry name" value="MFS general substrate transporter like domains"/>
    <property type="match status" value="1"/>
</dbReference>
<feature type="domain" description="Major facilitator superfamily (MFS) profile" evidence="6">
    <location>
        <begin position="108"/>
        <end position="525"/>
    </location>
</feature>
<feature type="transmembrane region" description="Helical" evidence="5">
    <location>
        <begin position="264"/>
        <end position="282"/>
    </location>
</feature>
<dbReference type="InterPro" id="IPR036259">
    <property type="entry name" value="MFS_trans_sf"/>
</dbReference>